<comment type="caution">
    <text evidence="3">The sequence shown here is derived from an EMBL/GenBank/DDBJ whole genome shotgun (WGS) entry which is preliminary data.</text>
</comment>
<accession>A0ABR4A1S5</accession>
<keyword evidence="2" id="KW-1133">Transmembrane helix</keyword>
<evidence type="ECO:0000313" key="3">
    <source>
        <dbReference type="EMBL" id="KAL2038926.1"/>
    </source>
</evidence>
<feature type="transmembrane region" description="Helical" evidence="2">
    <location>
        <begin position="127"/>
        <end position="149"/>
    </location>
</feature>
<evidence type="ECO:0008006" key="5">
    <source>
        <dbReference type="Google" id="ProtNLM"/>
    </source>
</evidence>
<feature type="transmembrane region" description="Helical" evidence="2">
    <location>
        <begin position="26"/>
        <end position="46"/>
    </location>
</feature>
<dbReference type="Proteomes" id="UP001590950">
    <property type="component" value="Unassembled WGS sequence"/>
</dbReference>
<evidence type="ECO:0000256" key="1">
    <source>
        <dbReference type="SAM" id="MobiDB-lite"/>
    </source>
</evidence>
<gene>
    <name evidence="3" type="ORF">N7G274_008266</name>
</gene>
<protein>
    <recommendedName>
        <fullName evidence="5">MARVEL domain-containing protein</fullName>
    </recommendedName>
</protein>
<feature type="compositionally biased region" description="Polar residues" evidence="1">
    <location>
        <begin position="242"/>
        <end position="258"/>
    </location>
</feature>
<name>A0ABR4A1S5_9LECA</name>
<dbReference type="EMBL" id="JBEFKJ010000028">
    <property type="protein sequence ID" value="KAL2038926.1"/>
    <property type="molecule type" value="Genomic_DNA"/>
</dbReference>
<reference evidence="3 4" key="1">
    <citation type="submission" date="2024-09" db="EMBL/GenBank/DDBJ databases">
        <title>Rethinking Asexuality: The Enigmatic Case of Functional Sexual Genes in Lepraria (Stereocaulaceae).</title>
        <authorList>
            <person name="Doellman M."/>
            <person name="Sun Y."/>
            <person name="Barcenas-Pena A."/>
            <person name="Lumbsch H.T."/>
            <person name="Grewe F."/>
        </authorList>
    </citation>
    <scope>NUCLEOTIDE SEQUENCE [LARGE SCALE GENOMIC DNA]</scope>
    <source>
        <strain evidence="3 4">Mercado 3170</strain>
    </source>
</reference>
<feature type="transmembrane region" description="Helical" evidence="2">
    <location>
        <begin position="95"/>
        <end position="115"/>
    </location>
</feature>
<evidence type="ECO:0000313" key="4">
    <source>
        <dbReference type="Proteomes" id="UP001590950"/>
    </source>
</evidence>
<sequence length="426" mass="48479">MSPPLSKWRPRRTVIDLYNEKDNTLWYWRIIATLSACWIMIGFIVFPFSFKPTASLTISSKASTITALVLLGLGYVLSTVTALLCNSWLFRLDILYVPCFTSCLLGFVNVLYHSYVHSGTPQWTSPAVAAMLTSSTSALAYALAATWTFRKIYIVRSRDVMHRHHSISSTDKMMPETELQRQQLLRLLQQQQDARNGSPEINSSTFKLEWEWPGDGERRNTRSTLGTLRHIPRAARDLYESRTNSMYGYQDPANSSPARMNPVAEEVPPNPGLAPLPSTAYSPRNNDHDDVQTPGIINARSYTQDSSPPPPQSHPPQLQENGYPLEKPPIPDLNERHPLERRQNHYHMIEEDQPAIEFRMRQHGEQLRSASRASTQSREDRRMEIELSEMGRGRGVGLKRDDLDDIDFVPSIKRVETDGFGRNIAN</sequence>
<feature type="transmembrane region" description="Helical" evidence="2">
    <location>
        <begin position="67"/>
        <end position="89"/>
    </location>
</feature>
<keyword evidence="4" id="KW-1185">Reference proteome</keyword>
<feature type="region of interest" description="Disordered" evidence="1">
    <location>
        <begin position="242"/>
        <end position="336"/>
    </location>
</feature>
<proteinExistence type="predicted"/>
<keyword evidence="2" id="KW-0812">Transmembrane</keyword>
<organism evidence="3 4">
    <name type="scientific">Stereocaulon virgatum</name>
    <dbReference type="NCBI Taxonomy" id="373712"/>
    <lineage>
        <taxon>Eukaryota</taxon>
        <taxon>Fungi</taxon>
        <taxon>Dikarya</taxon>
        <taxon>Ascomycota</taxon>
        <taxon>Pezizomycotina</taxon>
        <taxon>Lecanoromycetes</taxon>
        <taxon>OSLEUM clade</taxon>
        <taxon>Lecanoromycetidae</taxon>
        <taxon>Lecanorales</taxon>
        <taxon>Lecanorineae</taxon>
        <taxon>Stereocaulaceae</taxon>
        <taxon>Stereocaulon</taxon>
    </lineage>
</organism>
<evidence type="ECO:0000256" key="2">
    <source>
        <dbReference type="SAM" id="Phobius"/>
    </source>
</evidence>
<keyword evidence="2" id="KW-0472">Membrane</keyword>